<dbReference type="InterPro" id="IPR016181">
    <property type="entry name" value="Acyl_CoA_acyltransferase"/>
</dbReference>
<gene>
    <name evidence="2" type="ORF">GCM10009118_18300</name>
</gene>
<dbReference type="InterPro" id="IPR000182">
    <property type="entry name" value="GNAT_dom"/>
</dbReference>
<evidence type="ECO:0000259" key="1">
    <source>
        <dbReference type="PROSITE" id="PS51186"/>
    </source>
</evidence>
<dbReference type="PROSITE" id="PS51186">
    <property type="entry name" value="GNAT"/>
    <property type="match status" value="1"/>
</dbReference>
<dbReference type="Proteomes" id="UP001501126">
    <property type="component" value="Unassembled WGS sequence"/>
</dbReference>
<proteinExistence type="predicted"/>
<dbReference type="EMBL" id="BAAAFH010000011">
    <property type="protein sequence ID" value="GAA0875421.1"/>
    <property type="molecule type" value="Genomic_DNA"/>
</dbReference>
<name>A0ABP3Y4W1_9FLAO</name>
<evidence type="ECO:0000313" key="3">
    <source>
        <dbReference type="Proteomes" id="UP001501126"/>
    </source>
</evidence>
<dbReference type="PANTHER" id="PTHR43415">
    <property type="entry name" value="SPERMIDINE N(1)-ACETYLTRANSFERASE"/>
    <property type="match status" value="1"/>
</dbReference>
<reference evidence="3" key="1">
    <citation type="journal article" date="2019" name="Int. J. Syst. Evol. Microbiol.">
        <title>The Global Catalogue of Microorganisms (GCM) 10K type strain sequencing project: providing services to taxonomists for standard genome sequencing and annotation.</title>
        <authorList>
            <consortium name="The Broad Institute Genomics Platform"/>
            <consortium name="The Broad Institute Genome Sequencing Center for Infectious Disease"/>
            <person name="Wu L."/>
            <person name="Ma J."/>
        </authorList>
    </citation>
    <scope>NUCLEOTIDE SEQUENCE [LARGE SCALE GENOMIC DNA]</scope>
    <source>
        <strain evidence="3">JCM 16083</strain>
    </source>
</reference>
<dbReference type="SUPFAM" id="SSF55729">
    <property type="entry name" value="Acyl-CoA N-acyltransferases (Nat)"/>
    <property type="match status" value="1"/>
</dbReference>
<feature type="domain" description="N-acetyltransferase" evidence="1">
    <location>
        <begin position="8"/>
        <end position="174"/>
    </location>
</feature>
<protein>
    <submittedName>
        <fullName evidence="2">GNAT family N-acetyltransferase</fullName>
    </submittedName>
</protein>
<evidence type="ECO:0000313" key="2">
    <source>
        <dbReference type="EMBL" id="GAA0875421.1"/>
    </source>
</evidence>
<accession>A0ABP3Y4W1</accession>
<dbReference type="PANTHER" id="PTHR43415:SF3">
    <property type="entry name" value="GNAT-FAMILY ACETYLTRANSFERASE"/>
    <property type="match status" value="1"/>
</dbReference>
<comment type="caution">
    <text evidence="2">The sequence shown here is derived from an EMBL/GenBank/DDBJ whole genome shotgun (WGS) entry which is preliminary data.</text>
</comment>
<organism evidence="2 3">
    <name type="scientific">Wandonia haliotis</name>
    <dbReference type="NCBI Taxonomy" id="574963"/>
    <lineage>
        <taxon>Bacteria</taxon>
        <taxon>Pseudomonadati</taxon>
        <taxon>Bacteroidota</taxon>
        <taxon>Flavobacteriia</taxon>
        <taxon>Flavobacteriales</taxon>
        <taxon>Crocinitomicaceae</taxon>
        <taxon>Wandonia</taxon>
    </lineage>
</organism>
<sequence length="175" mass="20401">MRLQSEKIYLRAVESSDATRIMLWENNPSFWHVSETEIPFSLHDIHHFIENSQHFRQTGQLRLIICLNENDLPVGCVDFYDADFKHRRAGIGILIAEPENKEKGYASEAIRLLAKYGRDVFDFQQIYAMISVSNEPSLRLFEACGFEKSGVLKSWRKTGKNREDIAFYQLILEEL</sequence>
<keyword evidence="3" id="KW-1185">Reference proteome</keyword>
<dbReference type="Pfam" id="PF13302">
    <property type="entry name" value="Acetyltransf_3"/>
    <property type="match status" value="1"/>
</dbReference>
<dbReference type="Gene3D" id="3.40.630.30">
    <property type="match status" value="1"/>
</dbReference>
<dbReference type="RefSeq" id="WP_343786888.1">
    <property type="nucleotide sequence ID" value="NZ_BAAAFH010000011.1"/>
</dbReference>